<proteinExistence type="predicted"/>
<name>A0A4R4Y3I0_9PSEU</name>
<organism evidence="1 2">
    <name type="scientific">Saccharopolyspora elongata</name>
    <dbReference type="NCBI Taxonomy" id="2530387"/>
    <lineage>
        <taxon>Bacteria</taxon>
        <taxon>Bacillati</taxon>
        <taxon>Actinomycetota</taxon>
        <taxon>Actinomycetes</taxon>
        <taxon>Pseudonocardiales</taxon>
        <taxon>Pseudonocardiaceae</taxon>
        <taxon>Saccharopolyspora</taxon>
    </lineage>
</organism>
<dbReference type="SUPFAM" id="SSF51161">
    <property type="entry name" value="Trimeric LpxA-like enzymes"/>
    <property type="match status" value="1"/>
</dbReference>
<dbReference type="Pfam" id="PF00132">
    <property type="entry name" value="Hexapep"/>
    <property type="match status" value="1"/>
</dbReference>
<protein>
    <submittedName>
        <fullName evidence="1">Gamma carbonic anhydrase family protein</fullName>
    </submittedName>
</protein>
<dbReference type="InterPro" id="IPR001451">
    <property type="entry name" value="Hexapep"/>
</dbReference>
<dbReference type="InterPro" id="IPR047324">
    <property type="entry name" value="LbH_gamma_CA-like"/>
</dbReference>
<dbReference type="PANTHER" id="PTHR13061:SF29">
    <property type="entry name" value="GAMMA CARBONIC ANHYDRASE-LIKE 1, MITOCHONDRIAL-RELATED"/>
    <property type="match status" value="1"/>
</dbReference>
<dbReference type="PANTHER" id="PTHR13061">
    <property type="entry name" value="DYNACTIN SUBUNIT P25"/>
    <property type="match status" value="1"/>
</dbReference>
<comment type="caution">
    <text evidence="1">The sequence shown here is derived from an EMBL/GenBank/DDBJ whole genome shotgun (WGS) entry which is preliminary data.</text>
</comment>
<dbReference type="Proteomes" id="UP000294947">
    <property type="component" value="Unassembled WGS sequence"/>
</dbReference>
<evidence type="ECO:0000313" key="1">
    <source>
        <dbReference type="EMBL" id="TDD38941.1"/>
    </source>
</evidence>
<accession>A0A4R4Y3I0</accession>
<dbReference type="OrthoDB" id="9803036at2"/>
<gene>
    <name evidence="1" type="ORF">E1288_37795</name>
</gene>
<evidence type="ECO:0000313" key="2">
    <source>
        <dbReference type="Proteomes" id="UP000294947"/>
    </source>
</evidence>
<sequence length="188" mass="18838">MVAAAAGETGGTVSSGPSHTLTIDGIAPQLDADVFVAPGAALIGRVRLAAGASVWYNAVLRGDQENISVGTRSNIQDGCVVHADPGFPAEIGTGVTVGHKAVLHGCTVEDDCLIGMGAVVLNGARIGAGSLIAAGAVVLEGTEIPPGSMVAGTPGKVRRELTEEEQAGLKLSAEHYVTLAAKHREALA</sequence>
<dbReference type="AlphaFoldDB" id="A0A4R4Y3I0"/>
<dbReference type="EMBL" id="SMKW01000081">
    <property type="protein sequence ID" value="TDD38941.1"/>
    <property type="molecule type" value="Genomic_DNA"/>
</dbReference>
<dbReference type="InterPro" id="IPR011004">
    <property type="entry name" value="Trimer_LpxA-like_sf"/>
</dbReference>
<reference evidence="1 2" key="1">
    <citation type="submission" date="2019-03" db="EMBL/GenBank/DDBJ databases">
        <title>Draft genome sequences of novel Actinobacteria.</title>
        <authorList>
            <person name="Sahin N."/>
            <person name="Ay H."/>
            <person name="Saygin H."/>
        </authorList>
    </citation>
    <scope>NUCLEOTIDE SEQUENCE [LARGE SCALE GENOMIC DNA]</scope>
    <source>
        <strain evidence="1 2">7K502</strain>
    </source>
</reference>
<dbReference type="InterPro" id="IPR050484">
    <property type="entry name" value="Transf_Hexapept/Carb_Anhydrase"/>
</dbReference>
<dbReference type="CDD" id="cd04645">
    <property type="entry name" value="LbH_gamma_CA_like"/>
    <property type="match status" value="1"/>
</dbReference>
<keyword evidence="2" id="KW-1185">Reference proteome</keyword>
<dbReference type="Gene3D" id="2.160.10.10">
    <property type="entry name" value="Hexapeptide repeat proteins"/>
    <property type="match status" value="1"/>
</dbReference>